<name>A0AAV4SY60_CAEEX</name>
<reference evidence="2 3" key="1">
    <citation type="submission" date="2021-06" db="EMBL/GenBank/DDBJ databases">
        <title>Caerostris extrusa draft genome.</title>
        <authorList>
            <person name="Kono N."/>
            <person name="Arakawa K."/>
        </authorList>
    </citation>
    <scope>NUCLEOTIDE SEQUENCE [LARGE SCALE GENOMIC DNA]</scope>
</reference>
<evidence type="ECO:0000313" key="2">
    <source>
        <dbReference type="EMBL" id="GIY37437.1"/>
    </source>
</evidence>
<keyword evidence="3" id="KW-1185">Reference proteome</keyword>
<dbReference type="Proteomes" id="UP001054945">
    <property type="component" value="Unassembled WGS sequence"/>
</dbReference>
<evidence type="ECO:0000313" key="3">
    <source>
        <dbReference type="Proteomes" id="UP001054945"/>
    </source>
</evidence>
<dbReference type="AlphaFoldDB" id="A0AAV4SY60"/>
<proteinExistence type="predicted"/>
<sequence>MNLQLKLEFSTVVKNLMFRTRHLKLLSYSGRGQTPNFHQAHNWVKFLSNNKLLCICSKLGILVEASFASKILCRVAERHFPPRHQGVNYRFNSPGTSNETGVISVFWDIENCPIPRGKSGVDFVKLVRTMLYENRIEGSFSVVCDVHNLNNAQTEELSASNVTICHMSNTNKNAADTK</sequence>
<dbReference type="GO" id="GO:0010468">
    <property type="term" value="P:regulation of gene expression"/>
    <property type="evidence" value="ECO:0007669"/>
    <property type="project" value="InterPro"/>
</dbReference>
<comment type="caution">
    <text evidence="2">The sequence shown here is derived from an EMBL/GenBank/DDBJ whole genome shotgun (WGS) entry which is preliminary data.</text>
</comment>
<dbReference type="GO" id="GO:0004540">
    <property type="term" value="F:RNA nuclease activity"/>
    <property type="evidence" value="ECO:0007669"/>
    <property type="project" value="InterPro"/>
</dbReference>
<dbReference type="InterPro" id="IPR021139">
    <property type="entry name" value="NYN"/>
</dbReference>
<dbReference type="PANTHER" id="PTHR14379">
    <property type="entry name" value="LIMKAIN B LKAP"/>
    <property type="match status" value="1"/>
</dbReference>
<gene>
    <name evidence="2" type="ORF">CEXT_363551</name>
</gene>
<accession>A0AAV4SY60</accession>
<dbReference type="PANTHER" id="PTHR14379:SF3">
    <property type="entry name" value="MEIOSIS REGULATOR AND MRNA STABILITY FACTOR 1"/>
    <property type="match status" value="1"/>
</dbReference>
<dbReference type="EMBL" id="BPLR01010172">
    <property type="protein sequence ID" value="GIY37437.1"/>
    <property type="molecule type" value="Genomic_DNA"/>
</dbReference>
<dbReference type="GO" id="GO:1905762">
    <property type="term" value="F:CCR4-NOT complex binding"/>
    <property type="evidence" value="ECO:0007669"/>
    <property type="project" value="TreeGrafter"/>
</dbReference>
<organism evidence="2 3">
    <name type="scientific">Caerostris extrusa</name>
    <name type="common">Bark spider</name>
    <name type="synonym">Caerostris bankana</name>
    <dbReference type="NCBI Taxonomy" id="172846"/>
    <lineage>
        <taxon>Eukaryota</taxon>
        <taxon>Metazoa</taxon>
        <taxon>Ecdysozoa</taxon>
        <taxon>Arthropoda</taxon>
        <taxon>Chelicerata</taxon>
        <taxon>Arachnida</taxon>
        <taxon>Araneae</taxon>
        <taxon>Araneomorphae</taxon>
        <taxon>Entelegynae</taxon>
        <taxon>Araneoidea</taxon>
        <taxon>Araneidae</taxon>
        <taxon>Caerostris</taxon>
    </lineage>
</organism>
<dbReference type="Pfam" id="PF01936">
    <property type="entry name" value="NYN"/>
    <property type="match status" value="1"/>
</dbReference>
<dbReference type="GO" id="GO:0005777">
    <property type="term" value="C:peroxisome"/>
    <property type="evidence" value="ECO:0007669"/>
    <property type="project" value="InterPro"/>
</dbReference>
<feature type="domain" description="NYN" evidence="1">
    <location>
        <begin position="103"/>
        <end position="177"/>
    </location>
</feature>
<dbReference type="InterPro" id="IPR024768">
    <property type="entry name" value="Marf1"/>
</dbReference>
<protein>
    <recommendedName>
        <fullName evidence="1">NYN domain-containing protein</fullName>
    </recommendedName>
</protein>
<evidence type="ECO:0000259" key="1">
    <source>
        <dbReference type="Pfam" id="PF01936"/>
    </source>
</evidence>